<dbReference type="Proteomes" id="UP000217265">
    <property type="component" value="Chromosome"/>
</dbReference>
<proteinExistence type="predicted"/>
<feature type="transmembrane region" description="Helical" evidence="1">
    <location>
        <begin position="236"/>
        <end position="261"/>
    </location>
</feature>
<dbReference type="Pfam" id="PF12679">
    <property type="entry name" value="ABC2_membrane_2"/>
    <property type="match status" value="1"/>
</dbReference>
<dbReference type="EMBL" id="CP023344">
    <property type="protein sequence ID" value="ATC64156.1"/>
    <property type="molecule type" value="Genomic_DNA"/>
</dbReference>
<dbReference type="KEGG" id="vbh:CMV30_09420"/>
<keyword evidence="1" id="KW-0472">Membrane</keyword>
<evidence type="ECO:0000256" key="1">
    <source>
        <dbReference type="SAM" id="Phobius"/>
    </source>
</evidence>
<evidence type="ECO:0000313" key="3">
    <source>
        <dbReference type="Proteomes" id="UP000217265"/>
    </source>
</evidence>
<sequence>MTTKNMSDVTGGEARGRFSAPRTAPNQWNALGGVWRLTAWRLLSRNQLLVTAGLLAVLAFFCSKLTAPRAPDDYLEWVAGFLLSVVVPVLAFLSGAGAMRDEMKPGAVDYVFTRPVKRWAFVGFKYLAHTACLQAMWLLAFGVVVFFAAARNAPAIGAIYPWVLLAQMLTIAGFTALGFLCAVLTSRYLVIGIVYAGIVEAGVGNIAAPLSRLSMTRQVRELIEPQMLGAIDGVSWTAALTTTGAMLVFAAVFVGAAAAIFSMQEMTGARGKE</sequence>
<feature type="transmembrane region" description="Helical" evidence="1">
    <location>
        <begin position="188"/>
        <end position="208"/>
    </location>
</feature>
<accession>A0A290QD24</accession>
<keyword evidence="1" id="KW-0812">Transmembrane</keyword>
<reference evidence="2 3" key="1">
    <citation type="submission" date="2017-09" db="EMBL/GenBank/DDBJ databases">
        <title>Complete genome sequence of Verrucomicrobial strain HZ-65, isolated from freshwater.</title>
        <authorList>
            <person name="Choi A."/>
        </authorList>
    </citation>
    <scope>NUCLEOTIDE SEQUENCE [LARGE SCALE GENOMIC DNA]</scope>
    <source>
        <strain evidence="2 3">HZ-65</strain>
    </source>
</reference>
<feature type="transmembrane region" description="Helical" evidence="1">
    <location>
        <begin position="48"/>
        <end position="66"/>
    </location>
</feature>
<feature type="transmembrane region" description="Helical" evidence="1">
    <location>
        <begin position="78"/>
        <end position="98"/>
    </location>
</feature>
<feature type="transmembrane region" description="Helical" evidence="1">
    <location>
        <begin position="159"/>
        <end position="181"/>
    </location>
</feature>
<organism evidence="2 3">
    <name type="scientific">Nibricoccus aquaticus</name>
    <dbReference type="NCBI Taxonomy" id="2576891"/>
    <lineage>
        <taxon>Bacteria</taxon>
        <taxon>Pseudomonadati</taxon>
        <taxon>Verrucomicrobiota</taxon>
        <taxon>Opitutia</taxon>
        <taxon>Opitutales</taxon>
        <taxon>Opitutaceae</taxon>
        <taxon>Nibricoccus</taxon>
    </lineage>
</organism>
<keyword evidence="1" id="KW-1133">Transmembrane helix</keyword>
<keyword evidence="3" id="KW-1185">Reference proteome</keyword>
<name>A0A290QD24_9BACT</name>
<dbReference type="AlphaFoldDB" id="A0A290QD24"/>
<feature type="transmembrane region" description="Helical" evidence="1">
    <location>
        <begin position="119"/>
        <end position="147"/>
    </location>
</feature>
<gene>
    <name evidence="2" type="ORF">CMV30_09420</name>
</gene>
<protein>
    <submittedName>
        <fullName evidence="2">Uncharacterized protein</fullName>
    </submittedName>
</protein>
<evidence type="ECO:0000313" key="2">
    <source>
        <dbReference type="EMBL" id="ATC64156.1"/>
    </source>
</evidence>